<keyword evidence="2" id="KW-1185">Reference proteome</keyword>
<dbReference type="AlphaFoldDB" id="A0A6A5W2T3"/>
<evidence type="ECO:0000313" key="1">
    <source>
        <dbReference type="EMBL" id="KAF1996143.1"/>
    </source>
</evidence>
<proteinExistence type="predicted"/>
<protein>
    <submittedName>
        <fullName evidence="1">Uncharacterized protein</fullName>
    </submittedName>
</protein>
<gene>
    <name evidence="1" type="ORF">P154DRAFT_538290</name>
</gene>
<accession>A0A6A5W2T3</accession>
<organism evidence="1 2">
    <name type="scientific">Amniculicola lignicola CBS 123094</name>
    <dbReference type="NCBI Taxonomy" id="1392246"/>
    <lineage>
        <taxon>Eukaryota</taxon>
        <taxon>Fungi</taxon>
        <taxon>Dikarya</taxon>
        <taxon>Ascomycota</taxon>
        <taxon>Pezizomycotina</taxon>
        <taxon>Dothideomycetes</taxon>
        <taxon>Pleosporomycetidae</taxon>
        <taxon>Pleosporales</taxon>
        <taxon>Amniculicolaceae</taxon>
        <taxon>Amniculicola</taxon>
    </lineage>
</organism>
<reference evidence="1" key="1">
    <citation type="journal article" date="2020" name="Stud. Mycol.">
        <title>101 Dothideomycetes genomes: a test case for predicting lifestyles and emergence of pathogens.</title>
        <authorList>
            <person name="Haridas S."/>
            <person name="Albert R."/>
            <person name="Binder M."/>
            <person name="Bloem J."/>
            <person name="Labutti K."/>
            <person name="Salamov A."/>
            <person name="Andreopoulos B."/>
            <person name="Baker S."/>
            <person name="Barry K."/>
            <person name="Bills G."/>
            <person name="Bluhm B."/>
            <person name="Cannon C."/>
            <person name="Castanera R."/>
            <person name="Culley D."/>
            <person name="Daum C."/>
            <person name="Ezra D."/>
            <person name="Gonzalez J."/>
            <person name="Henrissat B."/>
            <person name="Kuo A."/>
            <person name="Liang C."/>
            <person name="Lipzen A."/>
            <person name="Lutzoni F."/>
            <person name="Magnuson J."/>
            <person name="Mondo S."/>
            <person name="Nolan M."/>
            <person name="Ohm R."/>
            <person name="Pangilinan J."/>
            <person name="Park H.-J."/>
            <person name="Ramirez L."/>
            <person name="Alfaro M."/>
            <person name="Sun H."/>
            <person name="Tritt A."/>
            <person name="Yoshinaga Y."/>
            <person name="Zwiers L.-H."/>
            <person name="Turgeon B."/>
            <person name="Goodwin S."/>
            <person name="Spatafora J."/>
            <person name="Crous P."/>
            <person name="Grigoriev I."/>
        </authorList>
    </citation>
    <scope>NUCLEOTIDE SEQUENCE</scope>
    <source>
        <strain evidence="1">CBS 123094</strain>
    </source>
</reference>
<dbReference type="EMBL" id="ML977629">
    <property type="protein sequence ID" value="KAF1996143.1"/>
    <property type="molecule type" value="Genomic_DNA"/>
</dbReference>
<sequence length="185" mass="19346">MGRSKGRSKGRQDTASAVACVCLARGTSSQSEGKGHRGAVVSGDPEGAERLVTLSCLGHGYVCGRPVKGMKQSHAGRLVTQNRHQADDSRRRIFCSCIPRGTVPTGQAVVGTGVAASKATECLITSHSQEAQWIAWTAHDGTVGGNADAPRRLCEEGQPEAISKDDRKVNACASAARGGCHPIKR</sequence>
<dbReference type="Proteomes" id="UP000799779">
    <property type="component" value="Unassembled WGS sequence"/>
</dbReference>
<evidence type="ECO:0000313" key="2">
    <source>
        <dbReference type="Proteomes" id="UP000799779"/>
    </source>
</evidence>
<name>A0A6A5W2T3_9PLEO</name>